<keyword evidence="5" id="KW-1185">Reference proteome</keyword>
<evidence type="ECO:0000259" key="3">
    <source>
        <dbReference type="Pfam" id="PF13472"/>
    </source>
</evidence>
<dbReference type="InterPro" id="IPR037459">
    <property type="entry name" value="RhgT-like"/>
</dbReference>
<dbReference type="InterPro" id="IPR036514">
    <property type="entry name" value="SGNH_hydro_sf"/>
</dbReference>
<dbReference type="PANTHER" id="PTHR43695">
    <property type="entry name" value="PUTATIVE (AFU_ORTHOLOGUE AFUA_2G17250)-RELATED"/>
    <property type="match status" value="1"/>
</dbReference>
<protein>
    <submittedName>
        <fullName evidence="4">Contig79, whole genome shotgun sequence</fullName>
    </submittedName>
</protein>
<dbReference type="OrthoDB" id="9804686at2"/>
<dbReference type="SUPFAM" id="SSF52266">
    <property type="entry name" value="SGNH hydrolase"/>
    <property type="match status" value="1"/>
</dbReference>
<dbReference type="STRING" id="1602171.ST44_10725"/>
<keyword evidence="2" id="KW-0378">Hydrolase</keyword>
<dbReference type="Gene3D" id="3.40.50.1110">
    <property type="entry name" value="SGNH hydrolase"/>
    <property type="match status" value="1"/>
</dbReference>
<reference evidence="4 5" key="1">
    <citation type="submission" date="2015-01" db="EMBL/GenBank/DDBJ databases">
        <title>Comparative genomics of non-oral Prevotella species.</title>
        <authorList>
            <person name="Accetto T."/>
            <person name="Nograsek B."/>
            <person name="Avgustin G."/>
        </authorList>
    </citation>
    <scope>NUCLEOTIDE SEQUENCE [LARGE SCALE GENOMIC DNA]</scope>
    <source>
        <strain evidence="4 5">P5-119</strain>
    </source>
</reference>
<sequence length="320" mass="35477">MVLAVLAISSFRADKTKTIFMIGDSTMANKDISGDKQERGWGMMLQNYFDDGIIVDNHAMNGRSSKSFINEGRWKAVLDRIMPGDYLIIQFGHNDEKTDSARHTTPGTTFDANLRRFVREAREKGATPILMNSVVRRNFSDSKTAVADDDLRDNSSKQLAEGDTLIDTHGEYLVSPRRVAKEMGVVFVDANKITHDLEQSMGKEGSKKLHMIFKPGETPSLPDGRQDNTHYNIFGANKVAGLLADALCRQVAELAKHHVYYDIYVSKNGSGQFDDLESAVASAPKGRKVTIAVSGGEWKKPEAMKGKKVKFVLTRGAKFL</sequence>
<evidence type="ECO:0000313" key="5">
    <source>
        <dbReference type="Proteomes" id="UP000032046"/>
    </source>
</evidence>
<dbReference type="EMBL" id="JXQK01000079">
    <property type="protein sequence ID" value="KIP60602.1"/>
    <property type="molecule type" value="Genomic_DNA"/>
</dbReference>
<evidence type="ECO:0000256" key="1">
    <source>
        <dbReference type="ARBA" id="ARBA00008668"/>
    </source>
</evidence>
<dbReference type="InterPro" id="IPR013830">
    <property type="entry name" value="SGNH_hydro"/>
</dbReference>
<dbReference type="PANTHER" id="PTHR43695:SF1">
    <property type="entry name" value="RHAMNOGALACTURONAN ACETYLESTERASE"/>
    <property type="match status" value="1"/>
</dbReference>
<name>A0A0D0IXV8_9BACT</name>
<gene>
    <name evidence="4" type="ORF">ST44_10725</name>
</gene>
<proteinExistence type="inferred from homology"/>
<dbReference type="Proteomes" id="UP000032046">
    <property type="component" value="Unassembled WGS sequence"/>
</dbReference>
<dbReference type="Pfam" id="PF13472">
    <property type="entry name" value="Lipase_GDSL_2"/>
    <property type="match status" value="1"/>
</dbReference>
<dbReference type="AlphaFoldDB" id="A0A0D0IXV8"/>
<dbReference type="CDD" id="cd01821">
    <property type="entry name" value="Rhamnogalacturan_acetylesterase_like"/>
    <property type="match status" value="1"/>
</dbReference>
<comment type="caution">
    <text evidence="4">The sequence shown here is derived from an EMBL/GenBank/DDBJ whole genome shotgun (WGS) entry which is preliminary data.</text>
</comment>
<comment type="similarity">
    <text evidence="1">Belongs to the 'GDSL' lipolytic enzyme family.</text>
</comment>
<feature type="domain" description="SGNH hydrolase-type esterase" evidence="3">
    <location>
        <begin position="22"/>
        <end position="199"/>
    </location>
</feature>
<accession>A0A0D0IXV8</accession>
<dbReference type="GO" id="GO:0016788">
    <property type="term" value="F:hydrolase activity, acting on ester bonds"/>
    <property type="evidence" value="ECO:0007669"/>
    <property type="project" value="UniProtKB-ARBA"/>
</dbReference>
<organism evidence="4 5">
    <name type="scientific">Prevotella pectinovora</name>
    <dbReference type="NCBI Taxonomy" id="1602169"/>
    <lineage>
        <taxon>Bacteria</taxon>
        <taxon>Pseudomonadati</taxon>
        <taxon>Bacteroidota</taxon>
        <taxon>Bacteroidia</taxon>
        <taxon>Bacteroidales</taxon>
        <taxon>Prevotellaceae</taxon>
        <taxon>Prevotella</taxon>
    </lineage>
</organism>
<evidence type="ECO:0000256" key="2">
    <source>
        <dbReference type="ARBA" id="ARBA00022801"/>
    </source>
</evidence>
<evidence type="ECO:0000313" key="4">
    <source>
        <dbReference type="EMBL" id="KIP60602.1"/>
    </source>
</evidence>